<dbReference type="NCBIfam" id="TIGR00706">
    <property type="entry name" value="SppA_dom"/>
    <property type="match status" value="1"/>
</dbReference>
<dbReference type="InterPro" id="IPR004634">
    <property type="entry name" value="Pept_S49_pIV"/>
</dbReference>
<dbReference type="Gene3D" id="6.20.330.10">
    <property type="match status" value="1"/>
</dbReference>
<evidence type="ECO:0000256" key="5">
    <source>
        <dbReference type="ARBA" id="ARBA00022825"/>
    </source>
</evidence>
<dbReference type="OrthoDB" id="9764363at2"/>
<dbReference type="EMBL" id="FNAN01000004">
    <property type="protein sequence ID" value="SDE21273.1"/>
    <property type="molecule type" value="Genomic_DNA"/>
</dbReference>
<dbReference type="RefSeq" id="WP_090147882.1">
    <property type="nucleotide sequence ID" value="NZ_FNAN01000004.1"/>
</dbReference>
<sequence>MLQFLKYVLATFVGIILFLFLSFFILAGIGSMFSSEEKVVLEDKSVLKLDLNQPIQEVGVDNPLSEFGLPFTGEETVVGLKDILDALKSAQNDDKIKGIYLKTEGPEAGWATLEEIRNQLLEFKKSKKFVVTYGETYSEKGYYIASVADKIYLNPAGGIEWNGLSAEYSFFKGTFDKLEIKPLVFRVGEFKSAIEMFSRQDMSEASKKQSTELIGAINNNFLKNISASRSIPVDELKNLADSLAVENPKSALKYKFITNLGYQDELETALRKELKVATDKSISYVGVRKYLDGSSSTEKGDFNKRVAVLVAEGEITSGDGGDQNIGSDKFVKELKEIRENDKIKAVVIRINSPGGSALASDVMWREIQITAKKKPVIASMSDVAASGGYYMAMGCDTIVAQPNTITGSIGIFGLIFNVTDFMNNKLGITFDGVGTSPHADWPTATREMTEFEKATIQKSVNEGYETFTRKAAEGRKMPVEKLKSLAQGRVWSGVEAKQNGLVDVLGGVDDAIKIAAKAAKLGEGDYRVRYYPEKKKPLDEMINKFMGDNEEQATNKALGDLAPYVKMYKKLMNMGGMQTRMPFELVIR</sequence>
<gene>
    <name evidence="10" type="ORF">SAMN04487996_10462</name>
</gene>
<keyword evidence="3 10" id="KW-0645">Protease</keyword>
<reference evidence="11" key="1">
    <citation type="submission" date="2016-10" db="EMBL/GenBank/DDBJ databases">
        <authorList>
            <person name="Varghese N."/>
            <person name="Submissions S."/>
        </authorList>
    </citation>
    <scope>NUCLEOTIDE SEQUENCE [LARGE SCALE GENOMIC DNA]</scope>
    <source>
        <strain evidence="11">DSM 25329</strain>
    </source>
</reference>
<evidence type="ECO:0000259" key="9">
    <source>
        <dbReference type="Pfam" id="PF01343"/>
    </source>
</evidence>
<proteinExistence type="inferred from homology"/>
<dbReference type="SUPFAM" id="SSF52096">
    <property type="entry name" value="ClpP/crotonase"/>
    <property type="match status" value="2"/>
</dbReference>
<feature type="active site" description="Proton donor/acceptor" evidence="7">
    <location>
        <position position="191"/>
    </location>
</feature>
<dbReference type="Gene3D" id="3.90.226.10">
    <property type="entry name" value="2-enoyl-CoA Hydratase, Chain A, domain 1"/>
    <property type="match status" value="3"/>
</dbReference>
<dbReference type="Proteomes" id="UP000198748">
    <property type="component" value="Unassembled WGS sequence"/>
</dbReference>
<protein>
    <submittedName>
        <fullName evidence="10">Protease-4</fullName>
    </submittedName>
</protein>
<feature type="domain" description="Peptidase S49" evidence="9">
    <location>
        <begin position="123"/>
        <end position="276"/>
    </location>
</feature>
<keyword evidence="4" id="KW-0378">Hydrolase</keyword>
<evidence type="ECO:0000256" key="3">
    <source>
        <dbReference type="ARBA" id="ARBA00022670"/>
    </source>
</evidence>
<dbReference type="PIRSF" id="PIRSF001217">
    <property type="entry name" value="Protease_4_SppA"/>
    <property type="match status" value="1"/>
</dbReference>
<evidence type="ECO:0000256" key="2">
    <source>
        <dbReference type="ARBA" id="ARBA00008683"/>
    </source>
</evidence>
<dbReference type="InterPro" id="IPR047217">
    <property type="entry name" value="S49_SppA_67K_type_N"/>
</dbReference>
<dbReference type="PANTHER" id="PTHR33209:SF1">
    <property type="entry name" value="PEPTIDASE S49 DOMAIN-CONTAINING PROTEIN"/>
    <property type="match status" value="1"/>
</dbReference>
<dbReference type="CDD" id="cd07018">
    <property type="entry name" value="S49_SppA_67K_type"/>
    <property type="match status" value="1"/>
</dbReference>
<keyword evidence="8" id="KW-0812">Transmembrane</keyword>
<accession>A0A1G7B2L2</accession>
<dbReference type="InterPro" id="IPR002142">
    <property type="entry name" value="Peptidase_S49"/>
</dbReference>
<evidence type="ECO:0000256" key="6">
    <source>
        <dbReference type="ARBA" id="ARBA00023136"/>
    </source>
</evidence>
<evidence type="ECO:0000256" key="4">
    <source>
        <dbReference type="ARBA" id="ARBA00022801"/>
    </source>
</evidence>
<feature type="transmembrane region" description="Helical" evidence="8">
    <location>
        <begin position="7"/>
        <end position="33"/>
    </location>
</feature>
<feature type="active site" description="Nucleophile" evidence="7">
    <location>
        <position position="386"/>
    </location>
</feature>
<comment type="similarity">
    <text evidence="2">Belongs to the peptidase S49 family.</text>
</comment>
<dbReference type="GO" id="GO:0016020">
    <property type="term" value="C:membrane"/>
    <property type="evidence" value="ECO:0007669"/>
    <property type="project" value="UniProtKB-SubCell"/>
</dbReference>
<keyword evidence="8" id="KW-1133">Transmembrane helix</keyword>
<evidence type="ECO:0000313" key="10">
    <source>
        <dbReference type="EMBL" id="SDE21273.1"/>
    </source>
</evidence>
<dbReference type="GO" id="GO:0008236">
    <property type="term" value="F:serine-type peptidase activity"/>
    <property type="evidence" value="ECO:0007669"/>
    <property type="project" value="UniProtKB-KW"/>
</dbReference>
<evidence type="ECO:0000256" key="8">
    <source>
        <dbReference type="SAM" id="Phobius"/>
    </source>
</evidence>
<evidence type="ECO:0000256" key="7">
    <source>
        <dbReference type="PIRSR" id="PIRSR001217-1"/>
    </source>
</evidence>
<evidence type="ECO:0000256" key="1">
    <source>
        <dbReference type="ARBA" id="ARBA00004370"/>
    </source>
</evidence>
<keyword evidence="5" id="KW-0720">Serine protease</keyword>
<dbReference type="InterPro" id="IPR029045">
    <property type="entry name" value="ClpP/crotonase-like_dom_sf"/>
</dbReference>
<dbReference type="InterPro" id="IPR004635">
    <property type="entry name" value="Pept_S49_SppA"/>
</dbReference>
<keyword evidence="11" id="KW-1185">Reference proteome</keyword>
<dbReference type="STRING" id="659014.SAMN04487996_10462"/>
<comment type="subcellular location">
    <subcellularLocation>
        <location evidence="1">Membrane</location>
    </subcellularLocation>
</comment>
<dbReference type="CDD" id="cd07023">
    <property type="entry name" value="S49_Sppa_N_C"/>
    <property type="match status" value="1"/>
</dbReference>
<dbReference type="Pfam" id="PF01343">
    <property type="entry name" value="Peptidase_S49"/>
    <property type="match status" value="2"/>
</dbReference>
<keyword evidence="6 8" id="KW-0472">Membrane</keyword>
<name>A0A1G7B2L2_9BACT</name>
<dbReference type="AlphaFoldDB" id="A0A1G7B2L2"/>
<dbReference type="InterPro" id="IPR047272">
    <property type="entry name" value="S49_SppA_C"/>
</dbReference>
<dbReference type="NCBIfam" id="TIGR00705">
    <property type="entry name" value="SppA_67K"/>
    <property type="match status" value="1"/>
</dbReference>
<dbReference type="GO" id="GO:0006465">
    <property type="term" value="P:signal peptide processing"/>
    <property type="evidence" value="ECO:0007669"/>
    <property type="project" value="InterPro"/>
</dbReference>
<organism evidence="10 11">
    <name type="scientific">Dyadobacter soli</name>
    <dbReference type="NCBI Taxonomy" id="659014"/>
    <lineage>
        <taxon>Bacteria</taxon>
        <taxon>Pseudomonadati</taxon>
        <taxon>Bacteroidota</taxon>
        <taxon>Cytophagia</taxon>
        <taxon>Cytophagales</taxon>
        <taxon>Spirosomataceae</taxon>
        <taxon>Dyadobacter</taxon>
    </lineage>
</organism>
<feature type="domain" description="Peptidase S49" evidence="9">
    <location>
        <begin position="371"/>
        <end position="521"/>
    </location>
</feature>
<evidence type="ECO:0000313" key="11">
    <source>
        <dbReference type="Proteomes" id="UP000198748"/>
    </source>
</evidence>
<dbReference type="PANTHER" id="PTHR33209">
    <property type="entry name" value="PROTEASE 4"/>
    <property type="match status" value="1"/>
</dbReference>